<evidence type="ECO:0000313" key="1">
    <source>
        <dbReference type="EMBL" id="BAS74152.1"/>
    </source>
</evidence>
<protein>
    <submittedName>
        <fullName evidence="1">Os01g0728375 protein</fullName>
    </submittedName>
</protein>
<keyword evidence="2" id="KW-1185">Reference proteome</keyword>
<reference evidence="1 2" key="2">
    <citation type="journal article" date="2013" name="Plant Cell Physiol.">
        <title>Rice Annotation Project Database (RAP-DB): an integrative and interactive database for rice genomics.</title>
        <authorList>
            <person name="Sakai H."/>
            <person name="Lee S.S."/>
            <person name="Tanaka T."/>
            <person name="Numa H."/>
            <person name="Kim J."/>
            <person name="Kawahara Y."/>
            <person name="Wakimoto H."/>
            <person name="Yang C.C."/>
            <person name="Iwamoto M."/>
            <person name="Abe T."/>
            <person name="Yamada Y."/>
            <person name="Muto A."/>
            <person name="Inokuchi H."/>
            <person name="Ikemura T."/>
            <person name="Matsumoto T."/>
            <person name="Sasaki T."/>
            <person name="Itoh T."/>
        </authorList>
    </citation>
    <scope>NUCLEOTIDE SEQUENCE [LARGE SCALE GENOMIC DNA]</scope>
    <source>
        <strain evidence="2">cv. Nipponbare</strain>
    </source>
</reference>
<dbReference type="Proteomes" id="UP000059680">
    <property type="component" value="Chromosome 1"/>
</dbReference>
<dbReference type="EMBL" id="AP014957">
    <property type="protein sequence ID" value="BAS74152.1"/>
    <property type="molecule type" value="Genomic_DNA"/>
</dbReference>
<reference evidence="1 2" key="3">
    <citation type="journal article" date="2013" name="Rice">
        <title>Improvement of the Oryza sativa Nipponbare reference genome using next generation sequence and optical map data.</title>
        <authorList>
            <person name="Kawahara Y."/>
            <person name="de la Bastide M."/>
            <person name="Hamilton J.P."/>
            <person name="Kanamori H."/>
            <person name="McCombie W.R."/>
            <person name="Ouyang S."/>
            <person name="Schwartz D.C."/>
            <person name="Tanaka T."/>
            <person name="Wu J."/>
            <person name="Zhou S."/>
            <person name="Childs K.L."/>
            <person name="Davidson R.M."/>
            <person name="Lin H."/>
            <person name="Quesada-Ocampo L."/>
            <person name="Vaillancourt B."/>
            <person name="Sakai H."/>
            <person name="Lee S.S."/>
            <person name="Kim J."/>
            <person name="Numa H."/>
            <person name="Itoh T."/>
            <person name="Buell C.R."/>
            <person name="Matsumoto T."/>
        </authorList>
    </citation>
    <scope>NUCLEOTIDE SEQUENCE [LARGE SCALE GENOMIC DNA]</scope>
    <source>
        <strain evidence="2">cv. Nipponbare</strain>
    </source>
</reference>
<gene>
    <name evidence="1" type="ordered locus">Os01g0728375</name>
    <name evidence="1" type="ORF">OSNPB_010728375</name>
</gene>
<proteinExistence type="predicted"/>
<dbReference type="PaxDb" id="39947-A0A0P0V7U8"/>
<organism evidence="1 2">
    <name type="scientific">Oryza sativa subsp. japonica</name>
    <name type="common">Rice</name>
    <dbReference type="NCBI Taxonomy" id="39947"/>
    <lineage>
        <taxon>Eukaryota</taxon>
        <taxon>Viridiplantae</taxon>
        <taxon>Streptophyta</taxon>
        <taxon>Embryophyta</taxon>
        <taxon>Tracheophyta</taxon>
        <taxon>Spermatophyta</taxon>
        <taxon>Magnoliopsida</taxon>
        <taxon>Liliopsida</taxon>
        <taxon>Poales</taxon>
        <taxon>Poaceae</taxon>
        <taxon>BOP clade</taxon>
        <taxon>Oryzoideae</taxon>
        <taxon>Oryzeae</taxon>
        <taxon>Oryzinae</taxon>
        <taxon>Oryza</taxon>
        <taxon>Oryza sativa</taxon>
    </lineage>
</organism>
<dbReference type="Gramene" id="Os01t0728375-00">
    <property type="protein sequence ID" value="Os01t0728375-00"/>
    <property type="gene ID" value="Os01g0728375"/>
</dbReference>
<name>A0A0P0V7U8_ORYSJ</name>
<dbReference type="InParanoid" id="A0A0P0V7U8"/>
<evidence type="ECO:0000313" key="2">
    <source>
        <dbReference type="Proteomes" id="UP000059680"/>
    </source>
</evidence>
<sequence length="130" mass="14673">MTVRAQRRSSGGWWRAPSWLPALQSSVQGRSENPHPNIKNAVLNFVALETPLANLSRLNSLASPPQMLGSWWIDGTGNVKFAPSGYLMPPSSISLRVVLWRKIPDGYNLITSWRIIVTYDSSHHDLVWFF</sequence>
<reference evidence="2" key="1">
    <citation type="journal article" date="2005" name="Nature">
        <title>The map-based sequence of the rice genome.</title>
        <authorList>
            <consortium name="International rice genome sequencing project (IRGSP)"/>
            <person name="Matsumoto T."/>
            <person name="Wu J."/>
            <person name="Kanamori H."/>
            <person name="Katayose Y."/>
            <person name="Fujisawa M."/>
            <person name="Namiki N."/>
            <person name="Mizuno H."/>
            <person name="Yamamoto K."/>
            <person name="Antonio B.A."/>
            <person name="Baba T."/>
            <person name="Sakata K."/>
            <person name="Nagamura Y."/>
            <person name="Aoki H."/>
            <person name="Arikawa K."/>
            <person name="Arita K."/>
            <person name="Bito T."/>
            <person name="Chiden Y."/>
            <person name="Fujitsuka N."/>
            <person name="Fukunaka R."/>
            <person name="Hamada M."/>
            <person name="Harada C."/>
            <person name="Hayashi A."/>
            <person name="Hijishita S."/>
            <person name="Honda M."/>
            <person name="Hosokawa S."/>
            <person name="Ichikawa Y."/>
            <person name="Idonuma A."/>
            <person name="Iijima M."/>
            <person name="Ikeda M."/>
            <person name="Ikeno M."/>
            <person name="Ito K."/>
            <person name="Ito S."/>
            <person name="Ito T."/>
            <person name="Ito Y."/>
            <person name="Ito Y."/>
            <person name="Iwabuchi A."/>
            <person name="Kamiya K."/>
            <person name="Karasawa W."/>
            <person name="Kurita K."/>
            <person name="Katagiri S."/>
            <person name="Kikuta A."/>
            <person name="Kobayashi H."/>
            <person name="Kobayashi N."/>
            <person name="Machita K."/>
            <person name="Maehara T."/>
            <person name="Masukawa M."/>
            <person name="Mizubayashi T."/>
            <person name="Mukai Y."/>
            <person name="Nagasaki H."/>
            <person name="Nagata Y."/>
            <person name="Naito S."/>
            <person name="Nakashima M."/>
            <person name="Nakama Y."/>
            <person name="Nakamichi Y."/>
            <person name="Nakamura M."/>
            <person name="Meguro A."/>
            <person name="Negishi M."/>
            <person name="Ohta I."/>
            <person name="Ohta T."/>
            <person name="Okamoto M."/>
            <person name="Ono N."/>
            <person name="Saji S."/>
            <person name="Sakaguchi M."/>
            <person name="Sakai K."/>
            <person name="Shibata M."/>
            <person name="Shimokawa T."/>
            <person name="Song J."/>
            <person name="Takazaki Y."/>
            <person name="Terasawa K."/>
            <person name="Tsugane M."/>
            <person name="Tsuji K."/>
            <person name="Ueda S."/>
            <person name="Waki K."/>
            <person name="Yamagata H."/>
            <person name="Yamamoto M."/>
            <person name="Yamamoto S."/>
            <person name="Yamane H."/>
            <person name="Yoshiki S."/>
            <person name="Yoshihara R."/>
            <person name="Yukawa K."/>
            <person name="Zhong H."/>
            <person name="Yano M."/>
            <person name="Yuan Q."/>
            <person name="Ouyang S."/>
            <person name="Liu J."/>
            <person name="Jones K.M."/>
            <person name="Gansberger K."/>
            <person name="Moffat K."/>
            <person name="Hill J."/>
            <person name="Bera J."/>
            <person name="Fadrosh D."/>
            <person name="Jin S."/>
            <person name="Johri S."/>
            <person name="Kim M."/>
            <person name="Overton L."/>
            <person name="Reardon M."/>
            <person name="Tsitrin T."/>
            <person name="Vuong H."/>
            <person name="Weaver B."/>
            <person name="Ciecko A."/>
            <person name="Tallon L."/>
            <person name="Jackson J."/>
            <person name="Pai G."/>
            <person name="Aken S.V."/>
            <person name="Utterback T."/>
            <person name="Reidmuller S."/>
            <person name="Feldblyum T."/>
            <person name="Hsiao J."/>
            <person name="Zismann V."/>
            <person name="Iobst S."/>
            <person name="de Vazeille A.R."/>
            <person name="Buell C.R."/>
            <person name="Ying K."/>
            <person name="Li Y."/>
            <person name="Lu T."/>
            <person name="Huang Y."/>
            <person name="Zhao Q."/>
            <person name="Feng Q."/>
            <person name="Zhang L."/>
            <person name="Zhu J."/>
            <person name="Weng Q."/>
            <person name="Mu J."/>
            <person name="Lu Y."/>
            <person name="Fan D."/>
            <person name="Liu Y."/>
            <person name="Guan J."/>
            <person name="Zhang Y."/>
            <person name="Yu S."/>
            <person name="Liu X."/>
            <person name="Zhang Y."/>
            <person name="Hong G."/>
            <person name="Han B."/>
            <person name="Choisne N."/>
            <person name="Demange N."/>
            <person name="Orjeda G."/>
            <person name="Samain S."/>
            <person name="Cattolico L."/>
            <person name="Pelletier E."/>
            <person name="Couloux A."/>
            <person name="Segurens B."/>
            <person name="Wincker P."/>
            <person name="D'Hont A."/>
            <person name="Scarpelli C."/>
            <person name="Weissenbach J."/>
            <person name="Salanoubat M."/>
            <person name="Quetier F."/>
            <person name="Yu Y."/>
            <person name="Kim H.R."/>
            <person name="Rambo T."/>
            <person name="Currie J."/>
            <person name="Collura K."/>
            <person name="Luo M."/>
            <person name="Yang T."/>
            <person name="Ammiraju J.S.S."/>
            <person name="Engler F."/>
            <person name="Soderlund C."/>
            <person name="Wing R.A."/>
            <person name="Palmer L.E."/>
            <person name="de la Bastide M."/>
            <person name="Spiegel L."/>
            <person name="Nascimento L."/>
            <person name="Zutavern T."/>
            <person name="O'Shaughnessy A."/>
            <person name="Dike S."/>
            <person name="Dedhia N."/>
            <person name="Preston R."/>
            <person name="Balija V."/>
            <person name="McCombie W.R."/>
            <person name="Chow T."/>
            <person name="Chen H."/>
            <person name="Chung M."/>
            <person name="Chen C."/>
            <person name="Shaw J."/>
            <person name="Wu H."/>
            <person name="Hsiao K."/>
            <person name="Chao Y."/>
            <person name="Chu M."/>
            <person name="Cheng C."/>
            <person name="Hour A."/>
            <person name="Lee P."/>
            <person name="Lin S."/>
            <person name="Lin Y."/>
            <person name="Liou J."/>
            <person name="Liu S."/>
            <person name="Hsing Y."/>
            <person name="Raghuvanshi S."/>
            <person name="Mohanty A."/>
            <person name="Bharti A.K."/>
            <person name="Gaur A."/>
            <person name="Gupta V."/>
            <person name="Kumar D."/>
            <person name="Ravi V."/>
            <person name="Vij S."/>
            <person name="Kapur A."/>
            <person name="Khurana P."/>
            <person name="Khurana P."/>
            <person name="Khurana J.P."/>
            <person name="Tyagi A.K."/>
            <person name="Gaikwad K."/>
            <person name="Singh A."/>
            <person name="Dalal V."/>
            <person name="Srivastava S."/>
            <person name="Dixit A."/>
            <person name="Pal A.K."/>
            <person name="Ghazi I.A."/>
            <person name="Yadav M."/>
            <person name="Pandit A."/>
            <person name="Bhargava A."/>
            <person name="Sureshbabu K."/>
            <person name="Batra K."/>
            <person name="Sharma T.R."/>
            <person name="Mohapatra T."/>
            <person name="Singh N.K."/>
            <person name="Messing J."/>
            <person name="Nelson A.B."/>
            <person name="Fuks G."/>
            <person name="Kavchok S."/>
            <person name="Keizer G."/>
            <person name="Linton E."/>
            <person name="Llaca V."/>
            <person name="Song R."/>
            <person name="Tanyolac B."/>
            <person name="Young S."/>
            <person name="Ho-Il K."/>
            <person name="Hahn J.H."/>
            <person name="Sangsakoo G."/>
            <person name="Vanavichit A."/>
            <person name="de Mattos Luiz.A.T."/>
            <person name="Zimmer P.D."/>
            <person name="Malone G."/>
            <person name="Dellagostin O."/>
            <person name="de Oliveira A.C."/>
            <person name="Bevan M."/>
            <person name="Bancroft I."/>
            <person name="Minx P."/>
            <person name="Cordum H."/>
            <person name="Wilson R."/>
            <person name="Cheng Z."/>
            <person name="Jin W."/>
            <person name="Jiang J."/>
            <person name="Leong S.A."/>
            <person name="Iwama H."/>
            <person name="Gojobori T."/>
            <person name="Itoh T."/>
            <person name="Niimura Y."/>
            <person name="Fujii Y."/>
            <person name="Habara T."/>
            <person name="Sakai H."/>
            <person name="Sato Y."/>
            <person name="Wilson G."/>
            <person name="Kumar K."/>
            <person name="McCouch S."/>
            <person name="Juretic N."/>
            <person name="Hoen D."/>
            <person name="Wright S."/>
            <person name="Bruskiewich R."/>
            <person name="Bureau T."/>
            <person name="Miyao A."/>
            <person name="Hirochika H."/>
            <person name="Nishikawa T."/>
            <person name="Kadowaki K."/>
            <person name="Sugiura M."/>
            <person name="Burr B."/>
            <person name="Sasaki T."/>
        </authorList>
    </citation>
    <scope>NUCLEOTIDE SEQUENCE [LARGE SCALE GENOMIC DNA]</scope>
    <source>
        <strain evidence="2">cv. Nipponbare</strain>
    </source>
</reference>
<dbReference type="AlphaFoldDB" id="A0A0P0V7U8"/>
<accession>A0A0P0V7U8</accession>